<dbReference type="AlphaFoldDB" id="A0A1K1XL69"/>
<dbReference type="SMART" id="SM01005">
    <property type="entry name" value="Ala_racemase_C"/>
    <property type="match status" value="1"/>
</dbReference>
<dbReference type="Gene3D" id="3.20.20.10">
    <property type="entry name" value="Alanine racemase"/>
    <property type="match status" value="1"/>
</dbReference>
<comment type="similarity">
    <text evidence="3 7">Belongs to the alanine racemase family.</text>
</comment>
<evidence type="ECO:0000259" key="10">
    <source>
        <dbReference type="SMART" id="SM01005"/>
    </source>
</evidence>
<evidence type="ECO:0000256" key="9">
    <source>
        <dbReference type="PIRSR" id="PIRSR600821-52"/>
    </source>
</evidence>
<gene>
    <name evidence="11" type="ORF">SAMN02745752_01890</name>
</gene>
<keyword evidence="6 7" id="KW-0413">Isomerase</keyword>
<proteinExistence type="inferred from homology"/>
<dbReference type="STRING" id="1122209.SAMN02745752_01890"/>
<dbReference type="InterPro" id="IPR009006">
    <property type="entry name" value="Ala_racemase/Decarboxylase_C"/>
</dbReference>
<dbReference type="GO" id="GO:0030170">
    <property type="term" value="F:pyridoxal phosphate binding"/>
    <property type="evidence" value="ECO:0007669"/>
    <property type="project" value="UniProtKB-UniRule"/>
</dbReference>
<dbReference type="InterPro" id="IPR020622">
    <property type="entry name" value="Ala_racemase_pyridoxalP-BS"/>
</dbReference>
<evidence type="ECO:0000313" key="12">
    <source>
        <dbReference type="Proteomes" id="UP000182350"/>
    </source>
</evidence>
<feature type="active site" description="Proton acceptor; specific for D-alanine" evidence="7">
    <location>
        <position position="35"/>
    </location>
</feature>
<feature type="binding site" evidence="7 9">
    <location>
        <position position="136"/>
    </location>
    <ligand>
        <name>substrate</name>
    </ligand>
</feature>
<dbReference type="GO" id="GO:0030632">
    <property type="term" value="P:D-alanine biosynthetic process"/>
    <property type="evidence" value="ECO:0007669"/>
    <property type="project" value="UniProtKB-UniRule"/>
</dbReference>
<dbReference type="InterPro" id="IPR000821">
    <property type="entry name" value="Ala_racemase"/>
</dbReference>
<dbReference type="FunFam" id="2.40.37.10:FF:000002">
    <property type="entry name" value="Alanine racemase"/>
    <property type="match status" value="1"/>
</dbReference>
<dbReference type="InterPro" id="IPR001608">
    <property type="entry name" value="Ala_racemase_N"/>
</dbReference>
<name>A0A1K1XL69_9GAMM</name>
<dbReference type="PANTHER" id="PTHR30511">
    <property type="entry name" value="ALANINE RACEMASE"/>
    <property type="match status" value="1"/>
</dbReference>
<feature type="active site" description="Proton acceptor; specific for L-alanine" evidence="7">
    <location>
        <position position="260"/>
    </location>
</feature>
<dbReference type="PANTHER" id="PTHR30511:SF0">
    <property type="entry name" value="ALANINE RACEMASE, CATABOLIC-RELATED"/>
    <property type="match status" value="1"/>
</dbReference>
<evidence type="ECO:0000256" key="4">
    <source>
        <dbReference type="ARBA" id="ARBA00013089"/>
    </source>
</evidence>
<dbReference type="PRINTS" id="PR00992">
    <property type="entry name" value="ALARACEMASE"/>
</dbReference>
<dbReference type="Gene3D" id="2.40.37.10">
    <property type="entry name" value="Lyase, Ornithine Decarboxylase, Chain A, domain 1"/>
    <property type="match status" value="1"/>
</dbReference>
<comment type="cofactor">
    <cofactor evidence="2 7 8">
        <name>pyridoxal 5'-phosphate</name>
        <dbReference type="ChEBI" id="CHEBI:597326"/>
    </cofactor>
</comment>
<dbReference type="InterPro" id="IPR029066">
    <property type="entry name" value="PLP-binding_barrel"/>
</dbReference>
<accession>A0A1K1XL69</accession>
<dbReference type="UniPathway" id="UPA00042">
    <property type="reaction ID" value="UER00497"/>
</dbReference>
<sequence length="365" mass="39478">MARPLIAAINLAALRHNYQLALGQSATGTAVAVVKADAYGHGAIPVARTLSDLAPAFGVACIEEAEQLRTAGIQQPILLLEGFFEAEEIPQLLQQQYQPVLHSQWQIDQLTSHLQQHPVKPGSLNVWLKVDTGMHRLGLAPEAVTAAWQTLRQLPAIGEMTLVTHFARADETNCPVTEQQITRFQALQQQLQCPASLANSAATLHWQAAQQGWLRPGIMLYGASPLVTGHPLGEQLQPVMTLESRLISVRDLPAGEAVGYGGRFVTSQATRIGVIACGYGDGYPRQARDGTPILVNGRRCSLAGRVSMDMMTVDLGPGSSDQPGDPVELWGNNLSVNEVADWCDTISYTLLTGLLPRVRRIYSGE</sequence>
<evidence type="ECO:0000256" key="1">
    <source>
        <dbReference type="ARBA" id="ARBA00000316"/>
    </source>
</evidence>
<comment type="pathway">
    <text evidence="7">Amino-acid biosynthesis; D-alanine biosynthesis; D-alanine from L-alanine: step 1/1.</text>
</comment>
<dbReference type="NCBIfam" id="TIGR00492">
    <property type="entry name" value="alr"/>
    <property type="match status" value="1"/>
</dbReference>
<dbReference type="CDD" id="cd06827">
    <property type="entry name" value="PLPDE_III_AR_proteobact"/>
    <property type="match status" value="1"/>
</dbReference>
<dbReference type="InterPro" id="IPR011079">
    <property type="entry name" value="Ala_racemase_C"/>
</dbReference>
<dbReference type="SUPFAM" id="SSF50621">
    <property type="entry name" value="Alanine racemase C-terminal domain-like"/>
    <property type="match status" value="1"/>
</dbReference>
<feature type="domain" description="Alanine racemase C-terminal" evidence="10">
    <location>
        <begin position="239"/>
        <end position="363"/>
    </location>
</feature>
<dbReference type="Pfam" id="PF00842">
    <property type="entry name" value="Ala_racemase_C"/>
    <property type="match status" value="1"/>
</dbReference>
<feature type="modified residue" description="N6-(pyridoxal phosphate)lysine" evidence="7 8">
    <location>
        <position position="35"/>
    </location>
</feature>
<keyword evidence="12" id="KW-1185">Reference proteome</keyword>
<dbReference type="SUPFAM" id="SSF51419">
    <property type="entry name" value="PLP-binding barrel"/>
    <property type="match status" value="1"/>
</dbReference>
<dbReference type="EMBL" id="FPJW01000006">
    <property type="protein sequence ID" value="SFX50131.1"/>
    <property type="molecule type" value="Genomic_DNA"/>
</dbReference>
<evidence type="ECO:0000256" key="8">
    <source>
        <dbReference type="PIRSR" id="PIRSR600821-50"/>
    </source>
</evidence>
<dbReference type="Proteomes" id="UP000182350">
    <property type="component" value="Unassembled WGS sequence"/>
</dbReference>
<protein>
    <recommendedName>
        <fullName evidence="4 7">Alanine racemase</fullName>
        <ecNumber evidence="4 7">5.1.1.1</ecNumber>
    </recommendedName>
</protein>
<dbReference type="HAMAP" id="MF_01201">
    <property type="entry name" value="Ala_racemase"/>
    <property type="match status" value="1"/>
</dbReference>
<dbReference type="EC" id="5.1.1.1" evidence="4 7"/>
<evidence type="ECO:0000313" key="11">
    <source>
        <dbReference type="EMBL" id="SFX50131.1"/>
    </source>
</evidence>
<comment type="catalytic activity">
    <reaction evidence="1 7">
        <text>L-alanine = D-alanine</text>
        <dbReference type="Rhea" id="RHEA:20249"/>
        <dbReference type="ChEBI" id="CHEBI:57416"/>
        <dbReference type="ChEBI" id="CHEBI:57972"/>
        <dbReference type="EC" id="5.1.1.1"/>
    </reaction>
</comment>
<evidence type="ECO:0000256" key="3">
    <source>
        <dbReference type="ARBA" id="ARBA00007880"/>
    </source>
</evidence>
<dbReference type="Pfam" id="PF01168">
    <property type="entry name" value="Ala_racemase_N"/>
    <property type="match status" value="1"/>
</dbReference>
<dbReference type="FunFam" id="3.20.20.10:FF:000002">
    <property type="entry name" value="Alanine racemase"/>
    <property type="match status" value="1"/>
</dbReference>
<evidence type="ECO:0000256" key="7">
    <source>
        <dbReference type="HAMAP-Rule" id="MF_01201"/>
    </source>
</evidence>
<reference evidence="11 12" key="1">
    <citation type="submission" date="2016-11" db="EMBL/GenBank/DDBJ databases">
        <authorList>
            <person name="Jaros S."/>
            <person name="Januszkiewicz K."/>
            <person name="Wedrychowicz H."/>
        </authorList>
    </citation>
    <scope>NUCLEOTIDE SEQUENCE [LARGE SCALE GENOMIC DNA]</scope>
    <source>
        <strain evidence="11 12">DSM 21637</strain>
    </source>
</reference>
<dbReference type="GO" id="GO:0005829">
    <property type="term" value="C:cytosol"/>
    <property type="evidence" value="ECO:0007669"/>
    <property type="project" value="TreeGrafter"/>
</dbReference>
<evidence type="ECO:0000256" key="2">
    <source>
        <dbReference type="ARBA" id="ARBA00001933"/>
    </source>
</evidence>
<keyword evidence="5 7" id="KW-0663">Pyridoxal phosphate</keyword>
<dbReference type="OrthoDB" id="9813814at2"/>
<dbReference type="PROSITE" id="PS00395">
    <property type="entry name" value="ALANINE_RACEMASE"/>
    <property type="match status" value="1"/>
</dbReference>
<dbReference type="RefSeq" id="WP_072326202.1">
    <property type="nucleotide sequence ID" value="NZ_FPJW01000006.1"/>
</dbReference>
<evidence type="ECO:0000256" key="5">
    <source>
        <dbReference type="ARBA" id="ARBA00022898"/>
    </source>
</evidence>
<dbReference type="GO" id="GO:0008784">
    <property type="term" value="F:alanine racemase activity"/>
    <property type="evidence" value="ECO:0007669"/>
    <property type="project" value="UniProtKB-UniRule"/>
</dbReference>
<evidence type="ECO:0000256" key="6">
    <source>
        <dbReference type="ARBA" id="ARBA00023235"/>
    </source>
</evidence>
<comment type="function">
    <text evidence="7">Catalyzes the interconversion of L-alanine and D-alanine. May also act on other amino acids.</text>
</comment>
<feature type="binding site" evidence="7 9">
    <location>
        <position position="308"/>
    </location>
    <ligand>
        <name>substrate</name>
    </ligand>
</feature>
<organism evidence="11 12">
    <name type="scientific">Marinospirillum alkaliphilum DSM 21637</name>
    <dbReference type="NCBI Taxonomy" id="1122209"/>
    <lineage>
        <taxon>Bacteria</taxon>
        <taxon>Pseudomonadati</taxon>
        <taxon>Pseudomonadota</taxon>
        <taxon>Gammaproteobacteria</taxon>
        <taxon>Oceanospirillales</taxon>
        <taxon>Oceanospirillaceae</taxon>
        <taxon>Marinospirillum</taxon>
    </lineage>
</organism>